<feature type="transmembrane region" description="Helical" evidence="1">
    <location>
        <begin position="43"/>
        <end position="64"/>
    </location>
</feature>
<evidence type="ECO:0000313" key="2">
    <source>
        <dbReference type="EMBL" id="GAG34085.1"/>
    </source>
</evidence>
<keyword evidence="1" id="KW-0472">Membrane</keyword>
<protein>
    <submittedName>
        <fullName evidence="2">Uncharacterized protein</fullName>
    </submittedName>
</protein>
<dbReference type="EMBL" id="BARS01046891">
    <property type="protein sequence ID" value="GAG34085.1"/>
    <property type="molecule type" value="Genomic_DNA"/>
</dbReference>
<reference evidence="2" key="1">
    <citation type="journal article" date="2014" name="Front. Microbiol.">
        <title>High frequency of phylogenetically diverse reductive dehalogenase-homologous genes in deep subseafloor sedimentary metagenomes.</title>
        <authorList>
            <person name="Kawai M."/>
            <person name="Futagami T."/>
            <person name="Toyoda A."/>
            <person name="Takaki Y."/>
            <person name="Nishi S."/>
            <person name="Hori S."/>
            <person name="Arai W."/>
            <person name="Tsubouchi T."/>
            <person name="Morono Y."/>
            <person name="Uchiyama I."/>
            <person name="Ito T."/>
            <person name="Fujiyama A."/>
            <person name="Inagaki F."/>
            <person name="Takami H."/>
        </authorList>
    </citation>
    <scope>NUCLEOTIDE SEQUENCE</scope>
    <source>
        <strain evidence="2">Expedition CK06-06</strain>
    </source>
</reference>
<feature type="transmembrane region" description="Helical" evidence="1">
    <location>
        <begin position="12"/>
        <end position="31"/>
    </location>
</feature>
<sequence>MSAGSKKTEKWVVSLLVSVLIATALLPTIFSNLNTMESDTTNFSTVEIAIISVIGILIIVGFLYKVMKSSGV</sequence>
<gene>
    <name evidence="2" type="ORF">S01H1_70505</name>
</gene>
<keyword evidence="1" id="KW-0812">Transmembrane</keyword>
<name>X0WTX3_9ZZZZ</name>
<evidence type="ECO:0000256" key="1">
    <source>
        <dbReference type="SAM" id="Phobius"/>
    </source>
</evidence>
<accession>X0WTX3</accession>
<dbReference type="AlphaFoldDB" id="X0WTX3"/>
<comment type="caution">
    <text evidence="2">The sequence shown here is derived from an EMBL/GenBank/DDBJ whole genome shotgun (WGS) entry which is preliminary data.</text>
</comment>
<proteinExistence type="predicted"/>
<keyword evidence="1" id="KW-1133">Transmembrane helix</keyword>
<organism evidence="2">
    <name type="scientific">marine sediment metagenome</name>
    <dbReference type="NCBI Taxonomy" id="412755"/>
    <lineage>
        <taxon>unclassified sequences</taxon>
        <taxon>metagenomes</taxon>
        <taxon>ecological metagenomes</taxon>
    </lineage>
</organism>